<evidence type="ECO:0000313" key="5">
    <source>
        <dbReference type="EMBL" id="KAG6945880.1"/>
    </source>
</evidence>
<dbReference type="EMBL" id="RCMI01001532">
    <property type="protein sequence ID" value="KAG2883921.1"/>
    <property type="molecule type" value="Genomic_DNA"/>
</dbReference>
<evidence type="ECO:0000313" key="6">
    <source>
        <dbReference type="EMBL" id="RAW28559.1"/>
    </source>
</evidence>
<dbReference type="VEuPathDB" id="FungiDB:PC110_g15059"/>
<reference evidence="6 7" key="1">
    <citation type="submission" date="2018-01" db="EMBL/GenBank/DDBJ databases">
        <title>Draft genome of the strawberry crown rot pathogen Phytophthora cactorum.</title>
        <authorList>
            <person name="Armitage A.D."/>
            <person name="Lysoe E."/>
            <person name="Nellist C.F."/>
            <person name="Harrison R.J."/>
            <person name="Brurberg M.B."/>
        </authorList>
    </citation>
    <scope>NUCLEOTIDE SEQUENCE [LARGE SCALE GENOMIC DNA]</scope>
    <source>
        <strain evidence="6 7">10300</strain>
    </source>
</reference>
<evidence type="ECO:0000313" key="7">
    <source>
        <dbReference type="Proteomes" id="UP000251314"/>
    </source>
</evidence>
<gene>
    <name evidence="5" type="ORF">JG687_00017034</name>
    <name evidence="6" type="ORF">PC110_g15059</name>
    <name evidence="1" type="ORF">PC115_g21476</name>
    <name evidence="2" type="ORF">PC117_g23965</name>
    <name evidence="3" type="ORF">PC118_g21566</name>
    <name evidence="4" type="ORF">PC129_g20835</name>
</gene>
<dbReference type="EMBL" id="MJFZ01000480">
    <property type="protein sequence ID" value="RAW28559.1"/>
    <property type="molecule type" value="Genomic_DNA"/>
</dbReference>
<evidence type="ECO:0000313" key="4">
    <source>
        <dbReference type="EMBL" id="KAG3208132.1"/>
    </source>
</evidence>
<dbReference type="Proteomes" id="UP000760860">
    <property type="component" value="Unassembled WGS sequence"/>
</dbReference>
<keyword evidence="7" id="KW-1185">Reference proteome</keyword>
<evidence type="ECO:0000313" key="1">
    <source>
        <dbReference type="EMBL" id="KAG2883921.1"/>
    </source>
</evidence>
<protein>
    <submittedName>
        <fullName evidence="6">Uncharacterized protein</fullName>
    </submittedName>
</protein>
<dbReference type="Proteomes" id="UP000736787">
    <property type="component" value="Unassembled WGS sequence"/>
</dbReference>
<dbReference type="Proteomes" id="UP000697107">
    <property type="component" value="Unassembled WGS sequence"/>
</dbReference>
<reference evidence="1" key="2">
    <citation type="submission" date="2018-10" db="EMBL/GenBank/DDBJ databases">
        <title>Effector identification in a new, highly contiguous assembly of the strawberry crown rot pathogen Phytophthora cactorum.</title>
        <authorList>
            <person name="Armitage A.D."/>
            <person name="Nellist C.F."/>
            <person name="Bates H."/>
            <person name="Vickerstaff R.J."/>
            <person name="Harrison R.J."/>
        </authorList>
    </citation>
    <scope>NUCLEOTIDE SEQUENCE</scope>
    <source>
        <strain evidence="1">4032</strain>
        <strain evidence="2">4040</strain>
        <strain evidence="3">P415</strain>
        <strain evidence="4">P421</strain>
    </source>
</reference>
<dbReference type="EMBL" id="RCMK01001525">
    <property type="protein sequence ID" value="KAG2892654.1"/>
    <property type="molecule type" value="Genomic_DNA"/>
</dbReference>
<dbReference type="EMBL" id="JAENGZ010001867">
    <property type="protein sequence ID" value="KAG6945880.1"/>
    <property type="molecule type" value="Genomic_DNA"/>
</dbReference>
<name>A0A329RW63_9STRA</name>
<dbReference type="EMBL" id="RCMV01001543">
    <property type="protein sequence ID" value="KAG3208132.1"/>
    <property type="molecule type" value="Genomic_DNA"/>
</dbReference>
<dbReference type="Proteomes" id="UP000688947">
    <property type="component" value="Unassembled WGS sequence"/>
</dbReference>
<sequence>MGDDTTSATAQTVRCLSIKPFDSIVEALNNLTAISTASVGGDSEVDCSSGRLYETSFGGKHFIVCAFGADGFIAYGGDFTMSVEYLDSPLTSLSAPKLTDGSESCAAVAKPTPVSPTTQALLTGKNLLAQLLEAVRI</sequence>
<dbReference type="AlphaFoldDB" id="A0A329RW63"/>
<dbReference type="OrthoDB" id="128554at2759"/>
<dbReference type="Proteomes" id="UP000251314">
    <property type="component" value="Unassembled WGS sequence"/>
</dbReference>
<dbReference type="Proteomes" id="UP000774804">
    <property type="component" value="Unassembled WGS sequence"/>
</dbReference>
<evidence type="ECO:0000313" key="2">
    <source>
        <dbReference type="EMBL" id="KAG2892654.1"/>
    </source>
</evidence>
<accession>A0A329RW63</accession>
<organism evidence="6 7">
    <name type="scientific">Phytophthora cactorum</name>
    <dbReference type="NCBI Taxonomy" id="29920"/>
    <lineage>
        <taxon>Eukaryota</taxon>
        <taxon>Sar</taxon>
        <taxon>Stramenopiles</taxon>
        <taxon>Oomycota</taxon>
        <taxon>Peronosporomycetes</taxon>
        <taxon>Peronosporales</taxon>
        <taxon>Peronosporaceae</taxon>
        <taxon>Phytophthora</taxon>
    </lineage>
</organism>
<proteinExistence type="predicted"/>
<dbReference type="EMBL" id="RCML01001494">
    <property type="protein sequence ID" value="KAG2962190.1"/>
    <property type="molecule type" value="Genomic_DNA"/>
</dbReference>
<comment type="caution">
    <text evidence="6">The sequence shown here is derived from an EMBL/GenBank/DDBJ whole genome shotgun (WGS) entry which is preliminary data.</text>
</comment>
<evidence type="ECO:0000313" key="3">
    <source>
        <dbReference type="EMBL" id="KAG2962190.1"/>
    </source>
</evidence>
<reference evidence="5" key="3">
    <citation type="submission" date="2021-01" db="EMBL/GenBank/DDBJ databases">
        <title>Phytophthora aleatoria, a newly-described species from Pinus radiata is distinct from Phytophthora cactorum isolates based on comparative genomics.</title>
        <authorList>
            <person name="Mcdougal R."/>
            <person name="Panda P."/>
            <person name="Williams N."/>
            <person name="Studholme D.J."/>
        </authorList>
    </citation>
    <scope>NUCLEOTIDE SEQUENCE</scope>
    <source>
        <strain evidence="5">NZFS 3830</strain>
    </source>
</reference>